<evidence type="ECO:0000313" key="3">
    <source>
        <dbReference type="Proteomes" id="UP001519460"/>
    </source>
</evidence>
<keyword evidence="3" id="KW-1185">Reference proteome</keyword>
<dbReference type="Proteomes" id="UP001519460">
    <property type="component" value="Unassembled WGS sequence"/>
</dbReference>
<dbReference type="EMBL" id="JACVVK020000471">
    <property type="protein sequence ID" value="KAK7473410.1"/>
    <property type="molecule type" value="Genomic_DNA"/>
</dbReference>
<protein>
    <submittedName>
        <fullName evidence="2">Uncharacterized protein</fullName>
    </submittedName>
</protein>
<dbReference type="AlphaFoldDB" id="A0ABD0JF03"/>
<evidence type="ECO:0000313" key="2">
    <source>
        <dbReference type="EMBL" id="KAK7473410.1"/>
    </source>
</evidence>
<feature type="region of interest" description="Disordered" evidence="1">
    <location>
        <begin position="100"/>
        <end position="145"/>
    </location>
</feature>
<feature type="region of interest" description="Disordered" evidence="1">
    <location>
        <begin position="56"/>
        <end position="83"/>
    </location>
</feature>
<name>A0ABD0JF03_9CAEN</name>
<sequence length="145" mass="15883">MVVQGELAEEDGDAVMSVNTLYRGQEATDGDYGYTYITTPGQGKKPDYNTRPPIPIPRQATMGLTGKGASFPRSARTKHTETLRKCESSFTSLVSATMGLTGKGASFPRPARTKHTETLRKSSKRGAAYREYLTANEMAQSNRRN</sequence>
<reference evidence="2 3" key="1">
    <citation type="journal article" date="2023" name="Sci. Data">
        <title>Genome assembly of the Korean intertidal mud-creeper Batillaria attramentaria.</title>
        <authorList>
            <person name="Patra A.K."/>
            <person name="Ho P.T."/>
            <person name="Jun S."/>
            <person name="Lee S.J."/>
            <person name="Kim Y."/>
            <person name="Won Y.J."/>
        </authorList>
    </citation>
    <scope>NUCLEOTIDE SEQUENCE [LARGE SCALE GENOMIC DNA]</scope>
    <source>
        <strain evidence="2">Wonlab-2016</strain>
    </source>
</reference>
<gene>
    <name evidence="2" type="ORF">BaRGS_00035337</name>
</gene>
<comment type="caution">
    <text evidence="2">The sequence shown here is derived from an EMBL/GenBank/DDBJ whole genome shotgun (WGS) entry which is preliminary data.</text>
</comment>
<proteinExistence type="predicted"/>
<accession>A0ABD0JF03</accession>
<evidence type="ECO:0000256" key="1">
    <source>
        <dbReference type="SAM" id="MobiDB-lite"/>
    </source>
</evidence>
<organism evidence="2 3">
    <name type="scientific">Batillaria attramentaria</name>
    <dbReference type="NCBI Taxonomy" id="370345"/>
    <lineage>
        <taxon>Eukaryota</taxon>
        <taxon>Metazoa</taxon>
        <taxon>Spiralia</taxon>
        <taxon>Lophotrochozoa</taxon>
        <taxon>Mollusca</taxon>
        <taxon>Gastropoda</taxon>
        <taxon>Caenogastropoda</taxon>
        <taxon>Sorbeoconcha</taxon>
        <taxon>Cerithioidea</taxon>
        <taxon>Batillariidae</taxon>
        <taxon>Batillaria</taxon>
    </lineage>
</organism>